<sequence length="206" mass="23542">MAKPSVLLQRAINTLNRTTRPSGYSSHFLMFGTQPASHLAAHEVVQYTRDPTEEEEQQAERFLAQNHEAPLARGNANRLKASRAQIRAYLQEKKGLIRVFAPGDWVLRVRQRTAKHEPFYDGPWAIVSCHAGNTYKVRSPRGIELQNKYNGTNLFPAYVHDGHPVRSLWYASKTMLENYRKQLEKMLLTDEEALLAAENTRKALQA</sequence>
<dbReference type="Proteomes" id="UP001295740">
    <property type="component" value="Unassembled WGS sequence"/>
</dbReference>
<gene>
    <name evidence="1" type="ORF">KHLLAP_LOCUS1272</name>
</gene>
<dbReference type="EMBL" id="CAUWAG010000003">
    <property type="protein sequence ID" value="CAJ2500804.1"/>
    <property type="molecule type" value="Genomic_DNA"/>
</dbReference>
<organism evidence="1 2">
    <name type="scientific">Anthostomella pinea</name>
    <dbReference type="NCBI Taxonomy" id="933095"/>
    <lineage>
        <taxon>Eukaryota</taxon>
        <taxon>Fungi</taxon>
        <taxon>Dikarya</taxon>
        <taxon>Ascomycota</taxon>
        <taxon>Pezizomycotina</taxon>
        <taxon>Sordariomycetes</taxon>
        <taxon>Xylariomycetidae</taxon>
        <taxon>Xylariales</taxon>
        <taxon>Xylariaceae</taxon>
        <taxon>Anthostomella</taxon>
    </lineage>
</organism>
<proteinExistence type="predicted"/>
<accession>A0AAI8YB60</accession>
<evidence type="ECO:0000313" key="1">
    <source>
        <dbReference type="EMBL" id="CAJ2500804.1"/>
    </source>
</evidence>
<dbReference type="AlphaFoldDB" id="A0AAI8YB60"/>
<reference evidence="1" key="1">
    <citation type="submission" date="2023-10" db="EMBL/GenBank/DDBJ databases">
        <authorList>
            <person name="Hackl T."/>
        </authorList>
    </citation>
    <scope>NUCLEOTIDE SEQUENCE</scope>
</reference>
<keyword evidence="2" id="KW-1185">Reference proteome</keyword>
<evidence type="ECO:0000313" key="2">
    <source>
        <dbReference type="Proteomes" id="UP001295740"/>
    </source>
</evidence>
<name>A0AAI8YB60_9PEZI</name>
<protein>
    <submittedName>
        <fullName evidence="1">Uu.00g036570.m01.CDS01</fullName>
    </submittedName>
</protein>
<comment type="caution">
    <text evidence="1">The sequence shown here is derived from an EMBL/GenBank/DDBJ whole genome shotgun (WGS) entry which is preliminary data.</text>
</comment>